<reference evidence="2 3" key="1">
    <citation type="submission" date="2017-06" db="EMBL/GenBank/DDBJ databases">
        <title>Genome sequencing of cyanobaciteial culture collection at National Institute for Environmental Studies (NIES).</title>
        <authorList>
            <person name="Hirose Y."/>
            <person name="Shimura Y."/>
            <person name="Fujisawa T."/>
            <person name="Nakamura Y."/>
            <person name="Kawachi M."/>
        </authorList>
    </citation>
    <scope>NUCLEOTIDE SEQUENCE [LARGE SCALE GENOMIC DNA]</scope>
    <source>
        <strain evidence="2 3">NIES-2135</strain>
    </source>
</reference>
<name>A0A1Z4JNB0_LEPBY</name>
<keyword evidence="1" id="KW-0812">Transmembrane</keyword>
<dbReference type="AlphaFoldDB" id="A0A1Z4JNB0"/>
<feature type="transmembrane region" description="Helical" evidence="1">
    <location>
        <begin position="37"/>
        <end position="56"/>
    </location>
</feature>
<accession>A0A1Z4JNB0</accession>
<sequence>MAQNRFLMFLIGLAVGLFIAWVPLSIAVYFNQSGYHLAHYLVLTVSSIFFGGLAAVQQEKFGNTIQRVLDSMTWG</sequence>
<keyword evidence="3" id="KW-1185">Reference proteome</keyword>
<keyword evidence="1" id="KW-1133">Transmembrane helix</keyword>
<evidence type="ECO:0000256" key="1">
    <source>
        <dbReference type="SAM" id="Phobius"/>
    </source>
</evidence>
<evidence type="ECO:0000313" key="2">
    <source>
        <dbReference type="EMBL" id="BAY58117.1"/>
    </source>
</evidence>
<protein>
    <submittedName>
        <fullName evidence="2">Uncharacterized protein</fullName>
    </submittedName>
</protein>
<dbReference type="EMBL" id="AP018203">
    <property type="protein sequence ID" value="BAY58117.1"/>
    <property type="molecule type" value="Genomic_DNA"/>
</dbReference>
<organism evidence="2 3">
    <name type="scientific">Leptolyngbya boryana NIES-2135</name>
    <dbReference type="NCBI Taxonomy" id="1973484"/>
    <lineage>
        <taxon>Bacteria</taxon>
        <taxon>Bacillati</taxon>
        <taxon>Cyanobacteriota</taxon>
        <taxon>Cyanophyceae</taxon>
        <taxon>Leptolyngbyales</taxon>
        <taxon>Leptolyngbyaceae</taxon>
        <taxon>Leptolyngbya group</taxon>
        <taxon>Leptolyngbya</taxon>
    </lineage>
</organism>
<proteinExistence type="predicted"/>
<keyword evidence="1" id="KW-0472">Membrane</keyword>
<feature type="transmembrane region" description="Helical" evidence="1">
    <location>
        <begin position="7"/>
        <end position="31"/>
    </location>
</feature>
<evidence type="ECO:0000313" key="3">
    <source>
        <dbReference type="Proteomes" id="UP000217895"/>
    </source>
</evidence>
<gene>
    <name evidence="2" type="ORF">NIES2135_49900</name>
</gene>
<dbReference type="Proteomes" id="UP000217895">
    <property type="component" value="Chromosome"/>
</dbReference>